<evidence type="ECO:0000313" key="2">
    <source>
        <dbReference type="EMBL" id="KAK6005683.1"/>
    </source>
</evidence>
<name>A0ABR0TMM2_AURPU</name>
<feature type="compositionally biased region" description="Basic and acidic residues" evidence="1">
    <location>
        <begin position="83"/>
        <end position="92"/>
    </location>
</feature>
<dbReference type="Proteomes" id="UP001341245">
    <property type="component" value="Unassembled WGS sequence"/>
</dbReference>
<feature type="region of interest" description="Disordered" evidence="1">
    <location>
        <begin position="1"/>
        <end position="21"/>
    </location>
</feature>
<keyword evidence="3" id="KW-1185">Reference proteome</keyword>
<sequence>MSEPSYPYEARSYPERIEDPEDEIGVLTFKNSGDANNTIDTIVANTNKMQNNKPTAHTNMKRKNPQNLLAGQERKARHADLHEKTTGNHEESTNDNPELLSHSQSLFDGPFKVNKDKMDEVINNLLHDTTTITTNLTSFPSLSLEPSSSSKTNPHDPLQNPHALSISRPQKKTPHHQTKTFRKDRRRIDYPLQQHFRSRFQEFDDQSLL</sequence>
<evidence type="ECO:0000256" key="1">
    <source>
        <dbReference type="SAM" id="MobiDB-lite"/>
    </source>
</evidence>
<feature type="region of interest" description="Disordered" evidence="1">
    <location>
        <begin position="83"/>
        <end position="104"/>
    </location>
</feature>
<evidence type="ECO:0000313" key="3">
    <source>
        <dbReference type="Proteomes" id="UP001341245"/>
    </source>
</evidence>
<gene>
    <name evidence="2" type="ORF">QM012_007325</name>
</gene>
<protein>
    <recommendedName>
        <fullName evidence="4">BZIP domain-containing protein</fullName>
    </recommendedName>
</protein>
<evidence type="ECO:0008006" key="4">
    <source>
        <dbReference type="Google" id="ProtNLM"/>
    </source>
</evidence>
<reference evidence="2 3" key="1">
    <citation type="submission" date="2023-11" db="EMBL/GenBank/DDBJ databases">
        <title>Draft genome sequence and annotation of the polyextremotolerant black yeast-like fungus Aureobasidium pullulans NRRL 62042.</title>
        <authorList>
            <person name="Dielentheis-Frenken M.R.E."/>
            <person name="Wibberg D."/>
            <person name="Blank L.M."/>
            <person name="Tiso T."/>
        </authorList>
    </citation>
    <scope>NUCLEOTIDE SEQUENCE [LARGE SCALE GENOMIC DNA]</scope>
    <source>
        <strain evidence="2 3">NRRL 62042</strain>
    </source>
</reference>
<feature type="compositionally biased region" description="Basic residues" evidence="1">
    <location>
        <begin position="169"/>
        <end position="185"/>
    </location>
</feature>
<accession>A0ABR0TMM2</accession>
<dbReference type="EMBL" id="JASGXD010000005">
    <property type="protein sequence ID" value="KAK6005683.1"/>
    <property type="molecule type" value="Genomic_DNA"/>
</dbReference>
<feature type="compositionally biased region" description="Low complexity" evidence="1">
    <location>
        <begin position="141"/>
        <end position="150"/>
    </location>
</feature>
<proteinExistence type="predicted"/>
<organism evidence="2 3">
    <name type="scientific">Aureobasidium pullulans</name>
    <name type="common">Black yeast</name>
    <name type="synonym">Pullularia pullulans</name>
    <dbReference type="NCBI Taxonomy" id="5580"/>
    <lineage>
        <taxon>Eukaryota</taxon>
        <taxon>Fungi</taxon>
        <taxon>Dikarya</taxon>
        <taxon>Ascomycota</taxon>
        <taxon>Pezizomycotina</taxon>
        <taxon>Dothideomycetes</taxon>
        <taxon>Dothideomycetidae</taxon>
        <taxon>Dothideales</taxon>
        <taxon>Saccotheciaceae</taxon>
        <taxon>Aureobasidium</taxon>
    </lineage>
</organism>
<feature type="region of interest" description="Disordered" evidence="1">
    <location>
        <begin position="141"/>
        <end position="189"/>
    </location>
</feature>
<comment type="caution">
    <text evidence="2">The sequence shown here is derived from an EMBL/GenBank/DDBJ whole genome shotgun (WGS) entry which is preliminary data.</text>
</comment>